<organism evidence="3 4">
    <name type="scientific">Aspergillus terreus (strain NIH 2624 / FGSC A1156)</name>
    <dbReference type="NCBI Taxonomy" id="341663"/>
    <lineage>
        <taxon>Eukaryota</taxon>
        <taxon>Fungi</taxon>
        <taxon>Dikarya</taxon>
        <taxon>Ascomycota</taxon>
        <taxon>Pezizomycotina</taxon>
        <taxon>Eurotiomycetes</taxon>
        <taxon>Eurotiomycetidae</taxon>
        <taxon>Eurotiales</taxon>
        <taxon>Aspergillaceae</taxon>
        <taxon>Aspergillus</taxon>
        <taxon>Aspergillus subgen. Circumdati</taxon>
    </lineage>
</organism>
<dbReference type="AlphaFoldDB" id="Q0CVD9"/>
<gene>
    <name evidence="3" type="ORF">ATEG_02345</name>
</gene>
<evidence type="ECO:0000256" key="1">
    <source>
        <dbReference type="SAM" id="MobiDB-lite"/>
    </source>
</evidence>
<dbReference type="HOGENOM" id="CLU_2108492_0_0_1"/>
<feature type="compositionally biased region" description="Basic and acidic residues" evidence="1">
    <location>
        <begin position="93"/>
        <end position="108"/>
    </location>
</feature>
<dbReference type="Proteomes" id="UP000007963">
    <property type="component" value="Unassembled WGS sequence"/>
</dbReference>
<feature type="region of interest" description="Disordered" evidence="1">
    <location>
        <begin position="64"/>
        <end position="108"/>
    </location>
</feature>
<evidence type="ECO:0000313" key="3">
    <source>
        <dbReference type="EMBL" id="EAU37307.1"/>
    </source>
</evidence>
<dbReference type="EMBL" id="CH476596">
    <property type="protein sequence ID" value="EAU37307.1"/>
    <property type="molecule type" value="Genomic_DNA"/>
</dbReference>
<dbReference type="STRING" id="341663.Q0CVD9"/>
<accession>Q0CVD9</accession>
<feature type="compositionally biased region" description="Low complexity" evidence="1">
    <location>
        <begin position="67"/>
        <end position="78"/>
    </location>
</feature>
<name>Q0CVD9_ASPTN</name>
<dbReference type="GeneID" id="4317301"/>
<feature type="domain" description="Myb-like DNA-binding" evidence="2">
    <location>
        <begin position="9"/>
        <end position="53"/>
    </location>
</feature>
<dbReference type="InterPro" id="IPR054505">
    <property type="entry name" value="Myb_DNA-bind_8"/>
</dbReference>
<evidence type="ECO:0000259" key="2">
    <source>
        <dbReference type="Pfam" id="PF22980"/>
    </source>
</evidence>
<sequence>MAPPKNKTDANVMFLYICLMKSGKEIDFNAVAEATNLNPPAARMRYYRLKKVLDPQIIDGKADLTKAAAGEGDASEASPTPSPQKQRITKRKKVEEPTVKGEEEAQGK</sequence>
<dbReference type="Pfam" id="PF22980">
    <property type="entry name" value="Myb_DNA-bind_8"/>
    <property type="match status" value="1"/>
</dbReference>
<evidence type="ECO:0000313" key="4">
    <source>
        <dbReference type="Proteomes" id="UP000007963"/>
    </source>
</evidence>
<proteinExistence type="predicted"/>
<reference evidence="4" key="1">
    <citation type="submission" date="2005-09" db="EMBL/GenBank/DDBJ databases">
        <title>Annotation of the Aspergillus terreus NIH2624 genome.</title>
        <authorList>
            <person name="Birren B.W."/>
            <person name="Lander E.S."/>
            <person name="Galagan J.E."/>
            <person name="Nusbaum C."/>
            <person name="Devon K."/>
            <person name="Henn M."/>
            <person name="Ma L.-J."/>
            <person name="Jaffe D.B."/>
            <person name="Butler J."/>
            <person name="Alvarez P."/>
            <person name="Gnerre S."/>
            <person name="Grabherr M."/>
            <person name="Kleber M."/>
            <person name="Mauceli E.W."/>
            <person name="Brockman W."/>
            <person name="Rounsley S."/>
            <person name="Young S.K."/>
            <person name="LaButti K."/>
            <person name="Pushparaj V."/>
            <person name="DeCaprio D."/>
            <person name="Crawford M."/>
            <person name="Koehrsen M."/>
            <person name="Engels R."/>
            <person name="Montgomery P."/>
            <person name="Pearson M."/>
            <person name="Howarth C."/>
            <person name="Larson L."/>
            <person name="Luoma S."/>
            <person name="White J."/>
            <person name="Alvarado L."/>
            <person name="Kodira C.D."/>
            <person name="Zeng Q."/>
            <person name="Oleary S."/>
            <person name="Yandava C."/>
            <person name="Denning D.W."/>
            <person name="Nierman W.C."/>
            <person name="Milne T."/>
            <person name="Madden K."/>
        </authorList>
    </citation>
    <scope>NUCLEOTIDE SEQUENCE [LARGE SCALE GENOMIC DNA]</scope>
    <source>
        <strain evidence="4">NIH 2624 / FGSC A1156</strain>
    </source>
</reference>
<dbReference type="OrthoDB" id="3944408at2759"/>
<protein>
    <recommendedName>
        <fullName evidence="2">Myb-like DNA-binding domain-containing protein</fullName>
    </recommendedName>
</protein>
<dbReference type="RefSeq" id="XP_001211523.1">
    <property type="nucleotide sequence ID" value="XM_001211523.1"/>
</dbReference>
<dbReference type="OMA" id="NTINFNA"/>
<dbReference type="eggNOG" id="ENOG502SX3M">
    <property type="taxonomic scope" value="Eukaryota"/>
</dbReference>
<dbReference type="VEuPathDB" id="FungiDB:ATEG_02345"/>